<feature type="transmembrane region" description="Helical" evidence="1">
    <location>
        <begin position="6"/>
        <end position="24"/>
    </location>
</feature>
<sequence>MELWIWFMGLLTVIAIVGGIFLYTKRIYDKSRSEWRVGTMGKQKARYRVAVQYLETGDAFIELPNDLLKQVGWGEGDELEWKALENGSFELGKITKLED</sequence>
<keyword evidence="1" id="KW-1133">Transmembrane helix</keyword>
<organism evidence="2 3">
    <name type="scientific">Vibrio olivae</name>
    <dbReference type="NCBI Taxonomy" id="1243002"/>
    <lineage>
        <taxon>Bacteria</taxon>
        <taxon>Pseudomonadati</taxon>
        <taxon>Pseudomonadota</taxon>
        <taxon>Gammaproteobacteria</taxon>
        <taxon>Vibrionales</taxon>
        <taxon>Vibrionaceae</taxon>
        <taxon>Vibrio</taxon>
    </lineage>
</organism>
<keyword evidence="3" id="KW-1185">Reference proteome</keyword>
<evidence type="ECO:0000313" key="3">
    <source>
        <dbReference type="Proteomes" id="UP001589645"/>
    </source>
</evidence>
<dbReference type="RefSeq" id="WP_017788968.1">
    <property type="nucleotide sequence ID" value="NZ_JBHMEP010000010.1"/>
</dbReference>
<comment type="caution">
    <text evidence="2">The sequence shown here is derived from an EMBL/GenBank/DDBJ whole genome shotgun (WGS) entry which is preliminary data.</text>
</comment>
<name>A0ABV5HSP0_9VIBR</name>
<proteinExistence type="predicted"/>
<protein>
    <recommendedName>
        <fullName evidence="4">AbrB/MazE/SpoVT family DNA-binding domain-containing protein</fullName>
    </recommendedName>
</protein>
<dbReference type="EMBL" id="JBHMEP010000010">
    <property type="protein sequence ID" value="MFB9137276.1"/>
    <property type="molecule type" value="Genomic_DNA"/>
</dbReference>
<evidence type="ECO:0000313" key="2">
    <source>
        <dbReference type="EMBL" id="MFB9137276.1"/>
    </source>
</evidence>
<dbReference type="Proteomes" id="UP001589645">
    <property type="component" value="Unassembled WGS sequence"/>
</dbReference>
<keyword evidence="1" id="KW-0812">Transmembrane</keyword>
<reference evidence="2 3" key="1">
    <citation type="submission" date="2024-09" db="EMBL/GenBank/DDBJ databases">
        <authorList>
            <person name="Sun Q."/>
            <person name="Mori K."/>
        </authorList>
    </citation>
    <scope>NUCLEOTIDE SEQUENCE [LARGE SCALE GENOMIC DNA]</scope>
    <source>
        <strain evidence="2 3">CECT 8064</strain>
    </source>
</reference>
<accession>A0ABV5HSP0</accession>
<gene>
    <name evidence="2" type="ORF">ACFFUV_20125</name>
</gene>
<evidence type="ECO:0008006" key="4">
    <source>
        <dbReference type="Google" id="ProtNLM"/>
    </source>
</evidence>
<evidence type="ECO:0000256" key="1">
    <source>
        <dbReference type="SAM" id="Phobius"/>
    </source>
</evidence>
<keyword evidence="1" id="KW-0472">Membrane</keyword>